<dbReference type="Proteomes" id="UP000532273">
    <property type="component" value="Unassembled WGS sequence"/>
</dbReference>
<reference evidence="1" key="1">
    <citation type="journal article" date="2014" name="Int. J. Syst. Evol. Microbiol.">
        <title>Complete genome of a new Firmicutes species belonging to the dominant human colonic microbiota ('Ruminococcus bicirculans') reveals two chromosomes and a selective capacity to utilize plant glucans.</title>
        <authorList>
            <consortium name="NISC Comparative Sequencing Program"/>
            <person name="Wegmann U."/>
            <person name="Louis P."/>
            <person name="Goesmann A."/>
            <person name="Henrissat B."/>
            <person name="Duncan S.H."/>
            <person name="Flint H.J."/>
        </authorList>
    </citation>
    <scope>NUCLEOTIDE SEQUENCE</scope>
    <source>
        <strain evidence="1">CGMCC 1.15287</strain>
    </source>
</reference>
<dbReference type="EMBL" id="BMHZ01000003">
    <property type="protein sequence ID" value="GGH08180.1"/>
    <property type="molecule type" value="Genomic_DNA"/>
</dbReference>
<dbReference type="Proteomes" id="UP000642938">
    <property type="component" value="Unassembled WGS sequence"/>
</dbReference>
<evidence type="ECO:0000313" key="4">
    <source>
        <dbReference type="Proteomes" id="UP000642938"/>
    </source>
</evidence>
<reference evidence="4" key="2">
    <citation type="journal article" date="2019" name="Int. J. Syst. Evol. Microbiol.">
        <title>The Global Catalogue of Microorganisms (GCM) 10K type strain sequencing project: providing services to taxonomists for standard genome sequencing and annotation.</title>
        <authorList>
            <consortium name="The Broad Institute Genomics Platform"/>
            <consortium name="The Broad Institute Genome Sequencing Center for Infectious Disease"/>
            <person name="Wu L."/>
            <person name="Ma J."/>
        </authorList>
    </citation>
    <scope>NUCLEOTIDE SEQUENCE [LARGE SCALE GENOMIC DNA]</scope>
    <source>
        <strain evidence="4">CGMCC 1.15287</strain>
    </source>
</reference>
<keyword evidence="4" id="KW-1185">Reference proteome</keyword>
<name>A0A7W6P6E4_9SPHI</name>
<reference evidence="2 3" key="3">
    <citation type="submission" date="2020-08" db="EMBL/GenBank/DDBJ databases">
        <title>Genomic Encyclopedia of Type Strains, Phase IV (KMG-IV): sequencing the most valuable type-strain genomes for metagenomic binning, comparative biology and taxonomic classification.</title>
        <authorList>
            <person name="Goeker M."/>
        </authorList>
    </citation>
    <scope>NUCLEOTIDE SEQUENCE [LARGE SCALE GENOMIC DNA]</scope>
    <source>
        <strain evidence="2 3">DSM 100774</strain>
    </source>
</reference>
<accession>A0A7W6P6E4</accession>
<organism evidence="2 3">
    <name type="scientific">Pedobacter zeae</name>
    <dbReference type="NCBI Taxonomy" id="1737356"/>
    <lineage>
        <taxon>Bacteria</taxon>
        <taxon>Pseudomonadati</taxon>
        <taxon>Bacteroidota</taxon>
        <taxon>Sphingobacteriia</taxon>
        <taxon>Sphingobacteriales</taxon>
        <taxon>Sphingobacteriaceae</taxon>
        <taxon>Pedobacter</taxon>
    </lineage>
</organism>
<evidence type="ECO:0000313" key="2">
    <source>
        <dbReference type="EMBL" id="MBB4108758.1"/>
    </source>
</evidence>
<evidence type="ECO:0000313" key="3">
    <source>
        <dbReference type="Proteomes" id="UP000532273"/>
    </source>
</evidence>
<proteinExistence type="predicted"/>
<dbReference type="RefSeq" id="WP_183765021.1">
    <property type="nucleotide sequence ID" value="NZ_BMHZ01000003.1"/>
</dbReference>
<dbReference type="AlphaFoldDB" id="A0A7W6P6E4"/>
<dbReference type="PROSITE" id="PS51257">
    <property type="entry name" value="PROKAR_LIPOPROTEIN"/>
    <property type="match status" value="1"/>
</dbReference>
<dbReference type="EMBL" id="JACIEF010000003">
    <property type="protein sequence ID" value="MBB4108758.1"/>
    <property type="molecule type" value="Genomic_DNA"/>
</dbReference>
<protein>
    <submittedName>
        <fullName evidence="2">Uncharacterized protein</fullName>
    </submittedName>
</protein>
<reference evidence="1" key="4">
    <citation type="submission" date="2024-05" db="EMBL/GenBank/DDBJ databases">
        <authorList>
            <person name="Sun Q."/>
            <person name="Zhou Y."/>
        </authorList>
    </citation>
    <scope>NUCLEOTIDE SEQUENCE</scope>
    <source>
        <strain evidence="1">CGMCC 1.15287</strain>
    </source>
</reference>
<evidence type="ECO:0000313" key="1">
    <source>
        <dbReference type="EMBL" id="GGH08180.1"/>
    </source>
</evidence>
<comment type="caution">
    <text evidence="2">The sequence shown here is derived from an EMBL/GenBank/DDBJ whole genome shotgun (WGS) entry which is preliminary data.</text>
</comment>
<sequence length="222" mass="24477">MIKKHKLSFLATILCLSTIIYSCKKNETTQESLDNSKNKLEIIKPDNLALANNDPGTEIGCYIKLTDDLSAGSTTAGKDYNKCVKNLQPPKDFKDPVVSSPATDVVDDYMLIREVSELATLAGINPNDPLASKVNQMSSFYAPSINLYNIYYDTSLTSEDNLTRLLWHARENGLDSTYYTLGGGTLYPTSNSYFLKALLYARQQTGPTFTISSWIEGGLSGL</sequence>
<gene>
    <name evidence="1" type="ORF">GCM10007422_25550</name>
    <name evidence="2" type="ORF">GGQ60_002767</name>
</gene>